<gene>
    <name evidence="1" type="ORF">GIB67_007465</name>
</gene>
<organism evidence="1 2">
    <name type="scientific">Kingdonia uniflora</name>
    <dbReference type="NCBI Taxonomy" id="39325"/>
    <lineage>
        <taxon>Eukaryota</taxon>
        <taxon>Viridiplantae</taxon>
        <taxon>Streptophyta</taxon>
        <taxon>Embryophyta</taxon>
        <taxon>Tracheophyta</taxon>
        <taxon>Spermatophyta</taxon>
        <taxon>Magnoliopsida</taxon>
        <taxon>Ranunculales</taxon>
        <taxon>Circaeasteraceae</taxon>
        <taxon>Kingdonia</taxon>
    </lineage>
</organism>
<evidence type="ECO:0000313" key="1">
    <source>
        <dbReference type="EMBL" id="KAF6156090.1"/>
    </source>
</evidence>
<name>A0A7J7MMR5_9MAGN</name>
<dbReference type="EMBL" id="JACGCM010001378">
    <property type="protein sequence ID" value="KAF6156090.1"/>
    <property type="molecule type" value="Genomic_DNA"/>
</dbReference>
<dbReference type="Proteomes" id="UP000541444">
    <property type="component" value="Unassembled WGS sequence"/>
</dbReference>
<sequence>LSPLISLSHIIVSTLTDSSSLSHHQRKDRYASYTLCLISLSHLIVLPLTNSSSSQCFTIKDGFKLY</sequence>
<protein>
    <submittedName>
        <fullName evidence="1">Uncharacterized protein</fullName>
    </submittedName>
</protein>
<keyword evidence="2" id="KW-1185">Reference proteome</keyword>
<proteinExistence type="predicted"/>
<accession>A0A7J7MMR5</accession>
<feature type="non-terminal residue" evidence="1">
    <location>
        <position position="1"/>
    </location>
</feature>
<dbReference type="AlphaFoldDB" id="A0A7J7MMR5"/>
<evidence type="ECO:0000313" key="2">
    <source>
        <dbReference type="Proteomes" id="UP000541444"/>
    </source>
</evidence>
<reference evidence="1 2" key="1">
    <citation type="journal article" date="2020" name="IScience">
        <title>Genome Sequencing of the Endangered Kingdonia uniflora (Circaeasteraceae, Ranunculales) Reveals Potential Mechanisms of Evolutionary Specialization.</title>
        <authorList>
            <person name="Sun Y."/>
            <person name="Deng T."/>
            <person name="Zhang A."/>
            <person name="Moore M.J."/>
            <person name="Landis J.B."/>
            <person name="Lin N."/>
            <person name="Zhang H."/>
            <person name="Zhang X."/>
            <person name="Huang J."/>
            <person name="Zhang X."/>
            <person name="Sun H."/>
            <person name="Wang H."/>
        </authorList>
    </citation>
    <scope>NUCLEOTIDE SEQUENCE [LARGE SCALE GENOMIC DNA]</scope>
    <source>
        <strain evidence="1">TB1705</strain>
        <tissue evidence="1">Leaf</tissue>
    </source>
</reference>
<comment type="caution">
    <text evidence="1">The sequence shown here is derived from an EMBL/GenBank/DDBJ whole genome shotgun (WGS) entry which is preliminary data.</text>
</comment>